<dbReference type="GO" id="GO:0046872">
    <property type="term" value="F:metal ion binding"/>
    <property type="evidence" value="ECO:0007669"/>
    <property type="project" value="UniProtKB-KW"/>
</dbReference>
<feature type="compositionally biased region" description="Low complexity" evidence="6">
    <location>
        <begin position="22"/>
        <end position="44"/>
    </location>
</feature>
<comment type="caution">
    <text evidence="8">The sequence shown here is derived from an EMBL/GenBank/DDBJ whole genome shotgun (WGS) entry which is preliminary data.</text>
</comment>
<dbReference type="PANTHER" id="PTHR12322:SF53">
    <property type="entry name" value="DOUBLESEX-MAB RELATED 11E"/>
    <property type="match status" value="1"/>
</dbReference>
<dbReference type="InterPro" id="IPR026607">
    <property type="entry name" value="DMRT"/>
</dbReference>
<keyword evidence="3 5" id="KW-0238">DNA-binding</keyword>
<evidence type="ECO:0000313" key="8">
    <source>
        <dbReference type="EMBL" id="KAL3385720.1"/>
    </source>
</evidence>
<reference evidence="8 9" key="1">
    <citation type="journal article" date="2024" name="bioRxiv">
        <title>A reference genome for Trichogramma kaykai: A tiny desert-dwelling parasitoid wasp with competing sex-ratio distorters.</title>
        <authorList>
            <person name="Culotta J."/>
            <person name="Lindsey A.R."/>
        </authorList>
    </citation>
    <scope>NUCLEOTIDE SEQUENCE [LARGE SCALE GENOMIC DNA]</scope>
    <source>
        <strain evidence="8 9">KSX58</strain>
    </source>
</reference>
<feature type="compositionally biased region" description="Polar residues" evidence="6">
    <location>
        <begin position="1"/>
        <end position="12"/>
    </location>
</feature>
<feature type="DNA-binding region" description="DM" evidence="5">
    <location>
        <begin position="52"/>
        <end position="99"/>
    </location>
</feature>
<keyword evidence="2 5" id="KW-0862">Zinc</keyword>
<evidence type="ECO:0000256" key="4">
    <source>
        <dbReference type="ARBA" id="ARBA00023242"/>
    </source>
</evidence>
<keyword evidence="4 5" id="KW-0539">Nucleus</keyword>
<dbReference type="InterPro" id="IPR036407">
    <property type="entry name" value="DM_DNA-bd_sf"/>
</dbReference>
<organism evidence="8 9">
    <name type="scientific">Trichogramma kaykai</name>
    <dbReference type="NCBI Taxonomy" id="54128"/>
    <lineage>
        <taxon>Eukaryota</taxon>
        <taxon>Metazoa</taxon>
        <taxon>Ecdysozoa</taxon>
        <taxon>Arthropoda</taxon>
        <taxon>Hexapoda</taxon>
        <taxon>Insecta</taxon>
        <taxon>Pterygota</taxon>
        <taxon>Neoptera</taxon>
        <taxon>Endopterygota</taxon>
        <taxon>Hymenoptera</taxon>
        <taxon>Apocrita</taxon>
        <taxon>Proctotrupomorpha</taxon>
        <taxon>Chalcidoidea</taxon>
        <taxon>Trichogrammatidae</taxon>
        <taxon>Trichogramma</taxon>
    </lineage>
</organism>
<evidence type="ECO:0000256" key="5">
    <source>
        <dbReference type="PROSITE-ProRule" id="PRU00070"/>
    </source>
</evidence>
<accession>A0ABD2VYC3</accession>
<dbReference type="Pfam" id="PF00751">
    <property type="entry name" value="DM"/>
    <property type="match status" value="1"/>
</dbReference>
<comment type="subcellular location">
    <subcellularLocation>
        <location evidence="5">Nucleus</location>
    </subcellularLocation>
</comment>
<gene>
    <name evidence="8" type="ORF">TKK_018768</name>
</gene>
<feature type="domain" description="DM" evidence="7">
    <location>
        <begin position="52"/>
        <end position="99"/>
    </location>
</feature>
<evidence type="ECO:0000256" key="2">
    <source>
        <dbReference type="ARBA" id="ARBA00022833"/>
    </source>
</evidence>
<protein>
    <recommendedName>
        <fullName evidence="7">DM domain-containing protein</fullName>
    </recommendedName>
</protein>
<evidence type="ECO:0000256" key="3">
    <source>
        <dbReference type="ARBA" id="ARBA00023125"/>
    </source>
</evidence>
<keyword evidence="1 5" id="KW-0479">Metal-binding</keyword>
<dbReference type="InterPro" id="IPR001275">
    <property type="entry name" value="DM_DNA-bd"/>
</dbReference>
<evidence type="ECO:0000313" key="9">
    <source>
        <dbReference type="Proteomes" id="UP001627154"/>
    </source>
</evidence>
<evidence type="ECO:0000259" key="7">
    <source>
        <dbReference type="PROSITE" id="PS50809"/>
    </source>
</evidence>
<dbReference type="PANTHER" id="PTHR12322">
    <property type="entry name" value="DOUBLESEX AND MAB-3 RELATED TRANSCRIPTION FACTOR DMRT"/>
    <property type="match status" value="1"/>
</dbReference>
<dbReference type="Proteomes" id="UP001627154">
    <property type="component" value="Unassembled WGS sequence"/>
</dbReference>
<dbReference type="PROSITE" id="PS50809">
    <property type="entry name" value="DM_2"/>
    <property type="match status" value="1"/>
</dbReference>
<name>A0ABD2VYC3_9HYME</name>
<dbReference type="SMART" id="SM00301">
    <property type="entry name" value="DM"/>
    <property type="match status" value="1"/>
</dbReference>
<feature type="region of interest" description="Disordered" evidence="6">
    <location>
        <begin position="1"/>
        <end position="52"/>
    </location>
</feature>
<proteinExistence type="predicted"/>
<dbReference type="AlphaFoldDB" id="A0ABD2VYC3"/>
<dbReference type="FunFam" id="4.10.1040.10:FF:000001">
    <property type="entry name" value="doublesex- and mab-3-related transcription factor 1"/>
    <property type="match status" value="1"/>
</dbReference>
<evidence type="ECO:0000256" key="6">
    <source>
        <dbReference type="SAM" id="MobiDB-lite"/>
    </source>
</evidence>
<dbReference type="GO" id="GO:0003677">
    <property type="term" value="F:DNA binding"/>
    <property type="evidence" value="ECO:0007669"/>
    <property type="project" value="UniProtKB-UniRule"/>
</dbReference>
<dbReference type="SUPFAM" id="SSF82927">
    <property type="entry name" value="Cysteine-rich DNA binding domain, (DM domain)"/>
    <property type="match status" value="1"/>
</dbReference>
<sequence length="263" mass="28928">MEDYDSVSSEGSYSPVAKLRIPPSTQSPPSSSPLLSSSSSSSSSGRARSPKCARCRNHGVVSSLKGHKRSCAWKDCRCACCLLVVERQRVMAAQVALRRQQQARDQLELQARMNDHRSQLGRQRAVAAYQRRSRNFQRHRAQLQSRGSLGVVGSLVGTAATSSTRFACLTRVSEHRSSDDGQILPNSTPLPITNLSNFCSAATAIPNWFSCFPIVKSTQKYFDDASGNSYESQRNCFQGSSQRPQNSKKLNISFSIESIMGLK</sequence>
<dbReference type="GO" id="GO:0005634">
    <property type="term" value="C:nucleus"/>
    <property type="evidence" value="ECO:0007669"/>
    <property type="project" value="UniProtKB-SubCell"/>
</dbReference>
<keyword evidence="9" id="KW-1185">Reference proteome</keyword>
<dbReference type="EMBL" id="JBJJXI010000153">
    <property type="protein sequence ID" value="KAL3385720.1"/>
    <property type="molecule type" value="Genomic_DNA"/>
</dbReference>
<evidence type="ECO:0000256" key="1">
    <source>
        <dbReference type="ARBA" id="ARBA00022723"/>
    </source>
</evidence>
<dbReference type="Gene3D" id="4.10.1040.10">
    <property type="entry name" value="DM DNA-binding domain"/>
    <property type="match status" value="1"/>
</dbReference>
<dbReference type="PROSITE" id="PS40000">
    <property type="entry name" value="DM_1"/>
    <property type="match status" value="1"/>
</dbReference>